<name>A0ABT1XS84_9SPHN</name>
<evidence type="ECO:0000313" key="2">
    <source>
        <dbReference type="EMBL" id="MCR2834514.1"/>
    </source>
</evidence>
<dbReference type="RefSeq" id="WP_257596346.1">
    <property type="nucleotide sequence ID" value="NZ_JANKHH010000006.1"/>
</dbReference>
<keyword evidence="3" id="KW-1185">Reference proteome</keyword>
<dbReference type="Proteomes" id="UP001206067">
    <property type="component" value="Unassembled WGS sequence"/>
</dbReference>
<evidence type="ECO:0000313" key="3">
    <source>
        <dbReference type="Proteomes" id="UP001206067"/>
    </source>
</evidence>
<organism evidence="2 3">
    <name type="scientific">Parerythrobacter lacustris</name>
    <dbReference type="NCBI Taxonomy" id="2969984"/>
    <lineage>
        <taxon>Bacteria</taxon>
        <taxon>Pseudomonadati</taxon>
        <taxon>Pseudomonadota</taxon>
        <taxon>Alphaproteobacteria</taxon>
        <taxon>Sphingomonadales</taxon>
        <taxon>Erythrobacteraceae</taxon>
        <taxon>Parerythrobacter</taxon>
    </lineage>
</organism>
<dbReference type="EMBL" id="JANKHH010000006">
    <property type="protein sequence ID" value="MCR2834514.1"/>
    <property type="molecule type" value="Genomic_DNA"/>
</dbReference>
<feature type="signal peptide" evidence="1">
    <location>
        <begin position="1"/>
        <end position="22"/>
    </location>
</feature>
<comment type="caution">
    <text evidence="2">The sequence shown here is derived from an EMBL/GenBank/DDBJ whole genome shotgun (WGS) entry which is preliminary data.</text>
</comment>
<reference evidence="2 3" key="1">
    <citation type="submission" date="2022-08" db="EMBL/GenBank/DDBJ databases">
        <title>Polyphasic taxonomy analysis of Qipengyuania sp.RS5-5.</title>
        <authorList>
            <person name="Xamxidin M."/>
            <person name="Wu M."/>
        </authorList>
    </citation>
    <scope>NUCLEOTIDE SEQUENCE [LARGE SCALE GENOMIC DNA]</scope>
    <source>
        <strain evidence="2 3">RS5-5</strain>
    </source>
</reference>
<proteinExistence type="predicted"/>
<feature type="chain" id="PRO_5047450781" evidence="1">
    <location>
        <begin position="23"/>
        <end position="513"/>
    </location>
</feature>
<gene>
    <name evidence="2" type="ORF">NSO95_11200</name>
</gene>
<sequence length="513" mass="57030">MFRFLYGCAVALGLATLNPVDAKVLDAERAKQWEFEPKSFACPLTGTRFEQVVTHPHYPIESFPDGSHLGDEWIDTQIPECPDDGVPILPDYSAPPDNGANGSGRLSYRSYTADELARLSELIASDAWASLLDDTRHLRSYWLAKQLDRPAMDRFNLLLHSPWGAENDAQRTKALETLVADLPGVLDELDVPPEYRVFGNYHAVDAMRQLGRFDEASAFLDTLDALPVDAEPGEDPDNEYSRGAYSAQQRRAIEMQDSDRFAIEALDDRMAGRLCSGEDYWALRGPNAERACQVRAERLAREQAESDAVYVLLEDRDALSARCTTLPADADDPILTEACRRAQHDLDWDAGERLAKEQPTELAEICERVPEHERDTVQTSACGWYESMIAEAVKDLLLADEAAFDRLCDTATMLGNGVLSQGCNGAGQVHDYRQATALWQDKPALRAICRDKKALEDAFDGRHMACQAIEDGKQSPYWLEFTEDSASEPSPLYLAALPHAKSLVAAAMAQRTR</sequence>
<accession>A0ABT1XS84</accession>
<keyword evidence="1" id="KW-0732">Signal</keyword>
<protein>
    <submittedName>
        <fullName evidence="2">Uncharacterized protein</fullName>
    </submittedName>
</protein>
<evidence type="ECO:0000256" key="1">
    <source>
        <dbReference type="SAM" id="SignalP"/>
    </source>
</evidence>